<feature type="repeat" description="ANK" evidence="3">
    <location>
        <begin position="162"/>
        <end position="194"/>
    </location>
</feature>
<dbReference type="Pfam" id="PF00023">
    <property type="entry name" value="Ank"/>
    <property type="match status" value="1"/>
</dbReference>
<dbReference type="InterPro" id="IPR002110">
    <property type="entry name" value="Ankyrin_rpt"/>
</dbReference>
<dbReference type="PROSITE" id="PS50297">
    <property type="entry name" value="ANK_REP_REGION"/>
    <property type="match status" value="2"/>
</dbReference>
<evidence type="ECO:0000313" key="5">
    <source>
        <dbReference type="EMBL" id="KAK7753883.1"/>
    </source>
</evidence>
<evidence type="ECO:0000256" key="3">
    <source>
        <dbReference type="PROSITE-ProRule" id="PRU00023"/>
    </source>
</evidence>
<dbReference type="Proteomes" id="UP001320420">
    <property type="component" value="Unassembled WGS sequence"/>
</dbReference>
<dbReference type="SUPFAM" id="SSF48403">
    <property type="entry name" value="Ankyrin repeat"/>
    <property type="match status" value="1"/>
</dbReference>
<gene>
    <name evidence="5" type="ORF">SLS62_004249</name>
</gene>
<dbReference type="Pfam" id="PF12937">
    <property type="entry name" value="F-box-like"/>
    <property type="match status" value="1"/>
</dbReference>
<organism evidence="5 6">
    <name type="scientific">Diatrype stigma</name>
    <dbReference type="NCBI Taxonomy" id="117547"/>
    <lineage>
        <taxon>Eukaryota</taxon>
        <taxon>Fungi</taxon>
        <taxon>Dikarya</taxon>
        <taxon>Ascomycota</taxon>
        <taxon>Pezizomycotina</taxon>
        <taxon>Sordariomycetes</taxon>
        <taxon>Xylariomycetidae</taxon>
        <taxon>Xylariales</taxon>
        <taxon>Diatrypaceae</taxon>
        <taxon>Diatrype</taxon>
    </lineage>
</organism>
<evidence type="ECO:0000313" key="6">
    <source>
        <dbReference type="Proteomes" id="UP001320420"/>
    </source>
</evidence>
<dbReference type="InterPro" id="IPR036770">
    <property type="entry name" value="Ankyrin_rpt-contain_sf"/>
</dbReference>
<feature type="domain" description="F-box" evidence="4">
    <location>
        <begin position="39"/>
        <end position="81"/>
    </location>
</feature>
<dbReference type="CDD" id="cd09917">
    <property type="entry name" value="F-box_SF"/>
    <property type="match status" value="1"/>
</dbReference>
<dbReference type="PANTHER" id="PTHR24198:SF165">
    <property type="entry name" value="ANKYRIN REPEAT-CONTAINING PROTEIN-RELATED"/>
    <property type="match status" value="1"/>
</dbReference>
<dbReference type="Pfam" id="PF12796">
    <property type="entry name" value="Ank_2"/>
    <property type="match status" value="1"/>
</dbReference>
<keyword evidence="1" id="KW-0677">Repeat</keyword>
<dbReference type="SMART" id="SM00248">
    <property type="entry name" value="ANK"/>
    <property type="match status" value="5"/>
</dbReference>
<evidence type="ECO:0000256" key="2">
    <source>
        <dbReference type="ARBA" id="ARBA00023043"/>
    </source>
</evidence>
<evidence type="ECO:0000256" key="1">
    <source>
        <dbReference type="ARBA" id="ARBA00022737"/>
    </source>
</evidence>
<accession>A0AAN9UTS5</accession>
<dbReference type="InterPro" id="IPR036047">
    <property type="entry name" value="F-box-like_dom_sf"/>
</dbReference>
<dbReference type="PROSITE" id="PS50088">
    <property type="entry name" value="ANK_REPEAT"/>
    <property type="match status" value="2"/>
</dbReference>
<keyword evidence="6" id="KW-1185">Reference proteome</keyword>
<evidence type="ECO:0000259" key="4">
    <source>
        <dbReference type="Pfam" id="PF12937"/>
    </source>
</evidence>
<protein>
    <recommendedName>
        <fullName evidence="4">F-box domain-containing protein</fullName>
    </recommendedName>
</protein>
<dbReference type="SUPFAM" id="SSF81383">
    <property type="entry name" value="F-box domain"/>
    <property type="match status" value="1"/>
</dbReference>
<reference evidence="5 6" key="1">
    <citation type="submission" date="2024-02" db="EMBL/GenBank/DDBJ databases">
        <title>De novo assembly and annotation of 12 fungi associated with fruit tree decline syndrome in Ontario, Canada.</title>
        <authorList>
            <person name="Sulman M."/>
            <person name="Ellouze W."/>
            <person name="Ilyukhin E."/>
        </authorList>
    </citation>
    <scope>NUCLEOTIDE SEQUENCE [LARGE SCALE GENOMIC DNA]</scope>
    <source>
        <strain evidence="5 6">M11/M66-122</strain>
    </source>
</reference>
<dbReference type="EMBL" id="JAKJXP020000025">
    <property type="protein sequence ID" value="KAK7753883.1"/>
    <property type="molecule type" value="Genomic_DNA"/>
</dbReference>
<proteinExistence type="predicted"/>
<keyword evidence="2 3" id="KW-0040">ANK repeat</keyword>
<name>A0AAN9UTS5_9PEZI</name>
<dbReference type="AlphaFoldDB" id="A0AAN9UTS5"/>
<dbReference type="PANTHER" id="PTHR24198">
    <property type="entry name" value="ANKYRIN REPEAT AND PROTEIN KINASE DOMAIN-CONTAINING PROTEIN"/>
    <property type="match status" value="1"/>
</dbReference>
<comment type="caution">
    <text evidence="5">The sequence shown here is derived from an EMBL/GenBank/DDBJ whole genome shotgun (WGS) entry which is preliminary data.</text>
</comment>
<sequence>MRLRNRMVKATTSLLTRARRSQASRSNVLMPKPKWKLTARMPPELLWMICECVENQHDLHALMLTCRTFFKLARPLLIWKNAHGQREALHWACVHGHVKTLSEMLEAEAHTNPFNLWVLNRRFSTPMNYVPLEQVRSMERKALLPQARESVVEDSYSDAIQNLRTPLHIAAAWHHVEVVQTLIATGVRALFRPKDRRAPRKLRVGRYHYFDAIDWAITPNPLILDVDLPREAGKVCKMIRILLADLPIVRKDYFTYCCDRWLTGDWSDSREKATYVMEIIKTLIDMGASPRDIVSGPKRSYLKLRILREGIPMMDSILYHASLEKPENLRLFKFLYEHGGGNVNGIYRVGFSTIHLCLAVTTRNTALVDWLLEKGANPDVVADDGRNTPLHTLIASSGSRVEIARQLIQAGANINLRDTIGGLRPMELCLKREIWDVASLLMMVDMGKRFADRNIFHEERAWNDPQWLKFVRVLIDNWFDNTVVTYVLPPS</sequence>
<feature type="repeat" description="ANK" evidence="3">
    <location>
        <begin position="385"/>
        <end position="419"/>
    </location>
</feature>
<dbReference type="InterPro" id="IPR001810">
    <property type="entry name" value="F-box_dom"/>
</dbReference>
<dbReference type="Gene3D" id="1.25.40.20">
    <property type="entry name" value="Ankyrin repeat-containing domain"/>
    <property type="match status" value="2"/>
</dbReference>